<accession>A0A3M7P136</accession>
<protein>
    <submittedName>
        <fullName evidence="1">Uncharacterized protein</fullName>
    </submittedName>
</protein>
<comment type="caution">
    <text evidence="1">The sequence shown here is derived from an EMBL/GenBank/DDBJ whole genome shotgun (WGS) entry which is preliminary data.</text>
</comment>
<keyword evidence="2" id="KW-1185">Reference proteome</keyword>
<dbReference type="Proteomes" id="UP000276133">
    <property type="component" value="Unassembled WGS sequence"/>
</dbReference>
<gene>
    <name evidence="1" type="ORF">BpHYR1_011699</name>
</gene>
<dbReference type="AlphaFoldDB" id="A0A3M7P136"/>
<dbReference type="EMBL" id="REGN01014255">
    <property type="protein sequence ID" value="RMZ92858.1"/>
    <property type="molecule type" value="Genomic_DNA"/>
</dbReference>
<feature type="non-terminal residue" evidence="1">
    <location>
        <position position="1"/>
    </location>
</feature>
<reference evidence="1 2" key="1">
    <citation type="journal article" date="2018" name="Sci. Rep.">
        <title>Genomic signatures of local adaptation to the degree of environmental predictability in rotifers.</title>
        <authorList>
            <person name="Franch-Gras L."/>
            <person name="Hahn C."/>
            <person name="Garcia-Roger E.M."/>
            <person name="Carmona M.J."/>
            <person name="Serra M."/>
            <person name="Gomez A."/>
        </authorList>
    </citation>
    <scope>NUCLEOTIDE SEQUENCE [LARGE SCALE GENOMIC DNA]</scope>
    <source>
        <strain evidence="1">HYR1</strain>
    </source>
</reference>
<evidence type="ECO:0000313" key="2">
    <source>
        <dbReference type="Proteomes" id="UP000276133"/>
    </source>
</evidence>
<organism evidence="1 2">
    <name type="scientific">Brachionus plicatilis</name>
    <name type="common">Marine rotifer</name>
    <name type="synonym">Brachionus muelleri</name>
    <dbReference type="NCBI Taxonomy" id="10195"/>
    <lineage>
        <taxon>Eukaryota</taxon>
        <taxon>Metazoa</taxon>
        <taxon>Spiralia</taxon>
        <taxon>Gnathifera</taxon>
        <taxon>Rotifera</taxon>
        <taxon>Eurotatoria</taxon>
        <taxon>Monogononta</taxon>
        <taxon>Pseudotrocha</taxon>
        <taxon>Ploima</taxon>
        <taxon>Brachionidae</taxon>
        <taxon>Brachionus</taxon>
    </lineage>
</organism>
<proteinExistence type="predicted"/>
<evidence type="ECO:0000313" key="1">
    <source>
        <dbReference type="EMBL" id="RMZ92858.1"/>
    </source>
</evidence>
<sequence>TILTKLYHLITSEIIQLYLAVTKTIKIFVFVEGICRVMMSYELIKELILRAFDWNFFLLYRPNGVYSSEF</sequence>
<name>A0A3M7P136_BRAPC</name>